<dbReference type="Proteomes" id="UP000024404">
    <property type="component" value="Unassembled WGS sequence"/>
</dbReference>
<dbReference type="EMBL" id="CMVM020000256">
    <property type="status" value="NOT_ANNOTATED_CDS"/>
    <property type="molecule type" value="Genomic_DNA"/>
</dbReference>
<reference evidence="3" key="1">
    <citation type="submission" date="2013-10" db="EMBL/GenBank/DDBJ databases">
        <title>Genome sequencing of Onchocerca volvulus.</title>
        <authorList>
            <person name="Cotton J."/>
            <person name="Tsai J."/>
            <person name="Stanley E."/>
            <person name="Tracey A."/>
            <person name="Holroyd N."/>
            <person name="Lustigman S."/>
            <person name="Berriman M."/>
        </authorList>
    </citation>
    <scope>NUCLEOTIDE SEQUENCE</scope>
</reference>
<protein>
    <submittedName>
        <fullName evidence="2">Uncharacterized protein</fullName>
    </submittedName>
</protein>
<feature type="compositionally biased region" description="Polar residues" evidence="1">
    <location>
        <begin position="54"/>
        <end position="70"/>
    </location>
</feature>
<sequence>MAVFVRNDSWRKTVHPPSQLLDINDESLISRYDNMWHLPHTSPDSPQRFPLSSLDESGNNFIETNDQVSY</sequence>
<organism evidence="2 3">
    <name type="scientific">Onchocerca volvulus</name>
    <dbReference type="NCBI Taxonomy" id="6282"/>
    <lineage>
        <taxon>Eukaryota</taxon>
        <taxon>Metazoa</taxon>
        <taxon>Ecdysozoa</taxon>
        <taxon>Nematoda</taxon>
        <taxon>Chromadorea</taxon>
        <taxon>Rhabditida</taxon>
        <taxon>Spirurina</taxon>
        <taxon>Spiruromorpha</taxon>
        <taxon>Filarioidea</taxon>
        <taxon>Onchocercidae</taxon>
        <taxon>Onchocerca</taxon>
    </lineage>
</organism>
<feature type="region of interest" description="Disordered" evidence="1">
    <location>
        <begin position="41"/>
        <end position="70"/>
    </location>
</feature>
<dbReference type="AlphaFoldDB" id="A0A8R1U1S9"/>
<evidence type="ECO:0000256" key="1">
    <source>
        <dbReference type="SAM" id="MobiDB-lite"/>
    </source>
</evidence>
<reference evidence="2" key="2">
    <citation type="submission" date="2022-06" db="UniProtKB">
        <authorList>
            <consortium name="EnsemblMetazoa"/>
        </authorList>
    </citation>
    <scope>IDENTIFICATION</scope>
</reference>
<proteinExistence type="predicted"/>
<evidence type="ECO:0000313" key="2">
    <source>
        <dbReference type="EnsemblMetazoa" id="OVOC9153.1"/>
    </source>
</evidence>
<accession>A0A8R1U1S9</accession>
<evidence type="ECO:0000313" key="3">
    <source>
        <dbReference type="Proteomes" id="UP000024404"/>
    </source>
</evidence>
<name>A0A8R1U1S9_ONCVO</name>
<keyword evidence="3" id="KW-1185">Reference proteome</keyword>
<dbReference type="EnsemblMetazoa" id="OVOC9153.1">
    <property type="protein sequence ID" value="OVOC9153.1"/>
    <property type="gene ID" value="WBGene00245962"/>
</dbReference>